<keyword evidence="4" id="KW-1185">Reference proteome</keyword>
<protein>
    <submittedName>
        <fullName evidence="3">Uncharacterized protein</fullName>
    </submittedName>
</protein>
<comment type="caution">
    <text evidence="3">The sequence shown here is derived from an EMBL/GenBank/DDBJ whole genome shotgun (WGS) entry which is preliminary data.</text>
</comment>
<keyword evidence="2" id="KW-0812">Transmembrane</keyword>
<evidence type="ECO:0000313" key="3">
    <source>
        <dbReference type="EMBL" id="GAA1205792.1"/>
    </source>
</evidence>
<accession>A0ABN1VCS1</accession>
<proteinExistence type="predicted"/>
<keyword evidence="2" id="KW-0472">Membrane</keyword>
<sequence>MISFTSLAYSAILWTATPSPEPSLYPEYDGDVNLVTPGVIGFAATLFIAVATLLIVADMNRRVRRVRYRELAQETIRAEQALADGEGVGSDSDPVADGTTSAATGTESDDDVPPTQRAD</sequence>
<reference evidence="3 4" key="1">
    <citation type="journal article" date="2019" name="Int. J. Syst. Evol. Microbiol.">
        <title>The Global Catalogue of Microorganisms (GCM) 10K type strain sequencing project: providing services to taxonomists for standard genome sequencing and annotation.</title>
        <authorList>
            <consortium name="The Broad Institute Genomics Platform"/>
            <consortium name="The Broad Institute Genome Sequencing Center for Infectious Disease"/>
            <person name="Wu L."/>
            <person name="Ma J."/>
        </authorList>
    </citation>
    <scope>NUCLEOTIDE SEQUENCE [LARGE SCALE GENOMIC DNA]</scope>
    <source>
        <strain evidence="3 4">JCM 12762</strain>
    </source>
</reference>
<keyword evidence="2" id="KW-1133">Transmembrane helix</keyword>
<dbReference type="EMBL" id="BAAAKW010000002">
    <property type="protein sequence ID" value="GAA1205792.1"/>
    <property type="molecule type" value="Genomic_DNA"/>
</dbReference>
<feature type="transmembrane region" description="Helical" evidence="2">
    <location>
        <begin position="34"/>
        <end position="57"/>
    </location>
</feature>
<evidence type="ECO:0000256" key="1">
    <source>
        <dbReference type="SAM" id="MobiDB-lite"/>
    </source>
</evidence>
<dbReference type="RefSeq" id="WP_343922218.1">
    <property type="nucleotide sequence ID" value="NZ_BAAAKW010000002.1"/>
</dbReference>
<evidence type="ECO:0000313" key="4">
    <source>
        <dbReference type="Proteomes" id="UP001500943"/>
    </source>
</evidence>
<organism evidence="3 4">
    <name type="scientific">Rhodoglobus aureus</name>
    <dbReference type="NCBI Taxonomy" id="191497"/>
    <lineage>
        <taxon>Bacteria</taxon>
        <taxon>Bacillati</taxon>
        <taxon>Actinomycetota</taxon>
        <taxon>Actinomycetes</taxon>
        <taxon>Micrococcales</taxon>
        <taxon>Microbacteriaceae</taxon>
        <taxon>Rhodoglobus</taxon>
    </lineage>
</organism>
<evidence type="ECO:0000256" key="2">
    <source>
        <dbReference type="SAM" id="Phobius"/>
    </source>
</evidence>
<gene>
    <name evidence="3" type="ORF">GCM10009655_01030</name>
</gene>
<name>A0ABN1VCS1_9MICO</name>
<feature type="region of interest" description="Disordered" evidence="1">
    <location>
        <begin position="80"/>
        <end position="119"/>
    </location>
</feature>
<dbReference type="Proteomes" id="UP001500943">
    <property type="component" value="Unassembled WGS sequence"/>
</dbReference>